<gene>
    <name evidence="5" type="ORF">KGD84_31530</name>
</gene>
<dbReference type="InterPro" id="IPR032687">
    <property type="entry name" value="AraC-type_N"/>
</dbReference>
<dbReference type="Pfam" id="PF12625">
    <property type="entry name" value="Arabinose_bd"/>
    <property type="match status" value="1"/>
</dbReference>
<dbReference type="Gene3D" id="1.10.10.60">
    <property type="entry name" value="Homeodomain-like"/>
    <property type="match status" value="1"/>
</dbReference>
<keyword evidence="1" id="KW-0805">Transcription regulation</keyword>
<protein>
    <submittedName>
        <fullName evidence="5">AraC family transcriptional regulator ligand-binding domain-containing protein</fullName>
    </submittedName>
</protein>
<feature type="domain" description="HTH araC/xylS-type" evidence="4">
    <location>
        <begin position="235"/>
        <end position="332"/>
    </location>
</feature>
<dbReference type="PANTHER" id="PTHR47894:SF1">
    <property type="entry name" value="HTH-TYPE TRANSCRIPTIONAL REGULATOR VQSM"/>
    <property type="match status" value="1"/>
</dbReference>
<dbReference type="SMART" id="SM00342">
    <property type="entry name" value="HTH_ARAC"/>
    <property type="match status" value="1"/>
</dbReference>
<evidence type="ECO:0000259" key="4">
    <source>
        <dbReference type="PROSITE" id="PS01124"/>
    </source>
</evidence>
<accession>A0ABX8BKM3</accession>
<evidence type="ECO:0000256" key="1">
    <source>
        <dbReference type="ARBA" id="ARBA00023015"/>
    </source>
</evidence>
<proteinExistence type="predicted"/>
<dbReference type="EMBL" id="CP074133">
    <property type="protein sequence ID" value="QUX22756.1"/>
    <property type="molecule type" value="Genomic_DNA"/>
</dbReference>
<evidence type="ECO:0000256" key="3">
    <source>
        <dbReference type="ARBA" id="ARBA00023163"/>
    </source>
</evidence>
<dbReference type="PROSITE" id="PS01124">
    <property type="entry name" value="HTH_ARAC_FAMILY_2"/>
    <property type="match status" value="1"/>
</dbReference>
<name>A0ABX8BKM3_9ACTN</name>
<keyword evidence="3" id="KW-0804">Transcription</keyword>
<reference evidence="5 6" key="1">
    <citation type="submission" date="2021-05" db="EMBL/GenBank/DDBJ databases">
        <title>Direct Submission.</title>
        <authorList>
            <person name="Li K."/>
            <person name="Gao J."/>
        </authorList>
    </citation>
    <scope>NUCLEOTIDE SEQUENCE [LARGE SCALE GENOMIC DNA]</scope>
    <source>
        <strain evidence="5 6">Mg02</strain>
    </source>
</reference>
<sequence>MLDGTVSIPLLLLLGEAARTAGVPEHLVRAETGSAATADEAARAPLPSLIRLWEHLSHALPPGRAGTHVADTAALGSLPAWDYLIVNGTTLTDALTHSAPYHQVVTASEKELAVHTRGDDLAVRYHSSAGDPRTTAAVHEYVLAYYLRRAREATRTDLTPLRVAFSHPAPADRSALARAFGTAALEFDAGVNELVFRAEDAHAPLPSGDPRLAELLRGHAGMLLSAAHPLPGWLDLFRTALDAELDHAAPSLGAVAARLASSPRTLQRRLGEHGTTWRAEVDRARHARARRLLSSGLTAEAVAARLGFSDDRALRKAFHRWSGHTPAQERRALARQDRYAARADLGTGAARP</sequence>
<dbReference type="InterPro" id="IPR009057">
    <property type="entry name" value="Homeodomain-like_sf"/>
</dbReference>
<dbReference type="Proteomes" id="UP000676079">
    <property type="component" value="Chromosome"/>
</dbReference>
<evidence type="ECO:0000256" key="2">
    <source>
        <dbReference type="ARBA" id="ARBA00023125"/>
    </source>
</evidence>
<organism evidence="5 6">
    <name type="scientific">Nocardiopsis changdeensis</name>
    <dbReference type="NCBI Taxonomy" id="2831969"/>
    <lineage>
        <taxon>Bacteria</taxon>
        <taxon>Bacillati</taxon>
        <taxon>Actinomycetota</taxon>
        <taxon>Actinomycetes</taxon>
        <taxon>Streptosporangiales</taxon>
        <taxon>Nocardiopsidaceae</taxon>
        <taxon>Nocardiopsis</taxon>
    </lineage>
</organism>
<dbReference type="RefSeq" id="WP_220563971.1">
    <property type="nucleotide sequence ID" value="NZ_CP074133.1"/>
</dbReference>
<keyword evidence="2" id="KW-0238">DNA-binding</keyword>
<evidence type="ECO:0000313" key="6">
    <source>
        <dbReference type="Proteomes" id="UP000676079"/>
    </source>
</evidence>
<evidence type="ECO:0000313" key="5">
    <source>
        <dbReference type="EMBL" id="QUX22756.1"/>
    </source>
</evidence>
<dbReference type="SUPFAM" id="SSF46689">
    <property type="entry name" value="Homeodomain-like"/>
    <property type="match status" value="1"/>
</dbReference>
<dbReference type="Pfam" id="PF12833">
    <property type="entry name" value="HTH_18"/>
    <property type="match status" value="1"/>
</dbReference>
<dbReference type="InterPro" id="IPR018060">
    <property type="entry name" value="HTH_AraC"/>
</dbReference>
<dbReference type="PANTHER" id="PTHR47894">
    <property type="entry name" value="HTH-TYPE TRANSCRIPTIONAL REGULATOR GADX"/>
    <property type="match status" value="1"/>
</dbReference>
<keyword evidence="6" id="KW-1185">Reference proteome</keyword>